<keyword evidence="4" id="KW-1185">Reference proteome</keyword>
<dbReference type="EMBL" id="CANHGI010000005">
    <property type="protein sequence ID" value="CAI5453140.1"/>
    <property type="molecule type" value="Genomic_DNA"/>
</dbReference>
<protein>
    <submittedName>
        <fullName evidence="3">Uncharacterized protein</fullName>
    </submittedName>
</protein>
<evidence type="ECO:0000313" key="4">
    <source>
        <dbReference type="Proteomes" id="UP001152747"/>
    </source>
</evidence>
<feature type="compositionally biased region" description="Basic and acidic residues" evidence="1">
    <location>
        <begin position="482"/>
        <end position="497"/>
    </location>
</feature>
<accession>A0A9P1IVR5</accession>
<keyword evidence="2" id="KW-1133">Transmembrane helix</keyword>
<dbReference type="Proteomes" id="UP001152747">
    <property type="component" value="Unassembled WGS sequence"/>
</dbReference>
<dbReference type="PANTHER" id="PTHR36694:SF11">
    <property type="entry name" value="LP21121P-RELATED"/>
    <property type="match status" value="1"/>
</dbReference>
<dbReference type="OrthoDB" id="5870528at2759"/>
<feature type="compositionally biased region" description="Basic and acidic residues" evidence="1">
    <location>
        <begin position="588"/>
        <end position="597"/>
    </location>
</feature>
<comment type="caution">
    <text evidence="3">The sequence shown here is derived from an EMBL/GenBank/DDBJ whole genome shotgun (WGS) entry which is preliminary data.</text>
</comment>
<gene>
    <name evidence="3" type="ORF">CAMP_LOCUS15777</name>
</gene>
<feature type="compositionally biased region" description="Polar residues" evidence="1">
    <location>
        <begin position="509"/>
        <end position="522"/>
    </location>
</feature>
<feature type="compositionally biased region" description="Polar residues" evidence="1">
    <location>
        <begin position="532"/>
        <end position="544"/>
    </location>
</feature>
<evidence type="ECO:0000256" key="1">
    <source>
        <dbReference type="SAM" id="MobiDB-lite"/>
    </source>
</evidence>
<keyword evidence="2" id="KW-0812">Transmembrane</keyword>
<dbReference type="AlphaFoldDB" id="A0A9P1IVR5"/>
<name>A0A9P1IVR5_9PELO</name>
<feature type="transmembrane region" description="Helical" evidence="2">
    <location>
        <begin position="296"/>
        <end position="313"/>
    </location>
</feature>
<reference evidence="3" key="1">
    <citation type="submission" date="2022-11" db="EMBL/GenBank/DDBJ databases">
        <authorList>
            <person name="Kikuchi T."/>
        </authorList>
    </citation>
    <scope>NUCLEOTIDE SEQUENCE</scope>
    <source>
        <strain evidence="3">PS1010</strain>
    </source>
</reference>
<dbReference type="PANTHER" id="PTHR36694">
    <property type="entry name" value="PASIFLORA 1, ISOFORM A-RELATED"/>
    <property type="match status" value="1"/>
</dbReference>
<feature type="region of interest" description="Disordered" evidence="1">
    <location>
        <begin position="429"/>
        <end position="611"/>
    </location>
</feature>
<evidence type="ECO:0000313" key="3">
    <source>
        <dbReference type="EMBL" id="CAI5453140.1"/>
    </source>
</evidence>
<feature type="transmembrane region" description="Helical" evidence="2">
    <location>
        <begin position="250"/>
        <end position="276"/>
    </location>
</feature>
<proteinExistence type="predicted"/>
<keyword evidence="2" id="KW-0472">Membrane</keyword>
<feature type="transmembrane region" description="Helical" evidence="2">
    <location>
        <begin position="164"/>
        <end position="184"/>
    </location>
</feature>
<feature type="compositionally biased region" description="Basic residues" evidence="1">
    <location>
        <begin position="571"/>
        <end position="586"/>
    </location>
</feature>
<evidence type="ECO:0000256" key="2">
    <source>
        <dbReference type="SAM" id="Phobius"/>
    </source>
</evidence>
<feature type="transmembrane region" description="Helical" evidence="2">
    <location>
        <begin position="219"/>
        <end position="244"/>
    </location>
</feature>
<organism evidence="3 4">
    <name type="scientific">Caenorhabditis angaria</name>
    <dbReference type="NCBI Taxonomy" id="860376"/>
    <lineage>
        <taxon>Eukaryota</taxon>
        <taxon>Metazoa</taxon>
        <taxon>Ecdysozoa</taxon>
        <taxon>Nematoda</taxon>
        <taxon>Chromadorea</taxon>
        <taxon>Rhabditida</taxon>
        <taxon>Rhabditina</taxon>
        <taxon>Rhabditomorpha</taxon>
        <taxon>Rhabditoidea</taxon>
        <taxon>Rhabditidae</taxon>
        <taxon>Peloderinae</taxon>
        <taxon>Caenorhabditis</taxon>
    </lineage>
</organism>
<sequence length="611" mass="68853">MFSASSPTVLRMIYSVSPSRKNVLEAENGKPADNWRRKFSSLESEKCKKAPSGEPMENCRRNYGKLSDNRRRTLGEPPAVGWISESFPPVPQPISLIINYQVVTKCMTREMLERSAPIVVGGISAAAAVVDKNGATNAAGGGNGGVRKKSQDTRTCCNLCHIKFGAAFLGFFEALIAFFVLLGAGQQIIWKNKSSTSCDRDIFRDCLIFQFNHFNVTLIFDYIVVLMMVFIIFSVICLFCGVFSDTSCLILPHIVIQAIFLLFSLGYFILYAWSYFYGDLVTHKRPFQLQSMFERMWLATLLLTLAGLQSYLFSSVIRCSLYLADLEESRRRRESAFERCSERVRIAKENGLWRTTSWGGGFQQYKGQYDKPKKEVKNKGFHVQWNTDVEAAKPRKESIELAAIDTVEVPPLSPIPEDEVKEIVTVKTVRKVSTSTSRSEERRSSTLSSKDQNPGIRGASESPKKEKEKPRSVKKTASEGTSRMEEEMRRMSRDSIGKSHHHHHHHHIIQQQTSSIKDSPSSPKRHVKLKPSESSIEPRSQSARRPSLKKNKSVDSGGDQFDEVVAFYKEKPHRRRSSDHGHHGKSSKSPDKKDIPIVKKVSITASSAPFV</sequence>
<feature type="compositionally biased region" description="Basic residues" evidence="1">
    <location>
        <begin position="498"/>
        <end position="508"/>
    </location>
</feature>
<feature type="compositionally biased region" description="Basic and acidic residues" evidence="1">
    <location>
        <begin position="462"/>
        <end position="471"/>
    </location>
</feature>